<sequence>MKNPFKHFFKSKGLPDSAIHHGVSGSSPPPTSQSLVPVGYPTAGGAVSSDNQASVVDPPTAYPYVPQQEAEVAEAAWEFNAGNNVNKQGHQKTGHISVGNTNNAAVLPIKLPQNRRFVFNAGGNTNEGGWQDVGGIEFANVRR</sequence>
<protein>
    <submittedName>
        <fullName evidence="2">Uncharacterized protein</fullName>
    </submittedName>
</protein>
<evidence type="ECO:0000256" key="1">
    <source>
        <dbReference type="SAM" id="MobiDB-lite"/>
    </source>
</evidence>
<accession>A0AAW1HN34</accession>
<dbReference type="AlphaFoldDB" id="A0AAW1HN34"/>
<gene>
    <name evidence="2" type="ORF">RND81_11G168200</name>
</gene>
<dbReference type="EMBL" id="JBDFQZ010000011">
    <property type="protein sequence ID" value="KAK9677799.1"/>
    <property type="molecule type" value="Genomic_DNA"/>
</dbReference>
<evidence type="ECO:0000313" key="2">
    <source>
        <dbReference type="EMBL" id="KAK9677799.1"/>
    </source>
</evidence>
<dbReference type="Proteomes" id="UP001443914">
    <property type="component" value="Unassembled WGS sequence"/>
</dbReference>
<keyword evidence="3" id="KW-1185">Reference proteome</keyword>
<proteinExistence type="predicted"/>
<reference evidence="2" key="1">
    <citation type="submission" date="2024-03" db="EMBL/GenBank/DDBJ databases">
        <title>WGS assembly of Saponaria officinalis var. Norfolk2.</title>
        <authorList>
            <person name="Jenkins J."/>
            <person name="Shu S."/>
            <person name="Grimwood J."/>
            <person name="Barry K."/>
            <person name="Goodstein D."/>
            <person name="Schmutz J."/>
            <person name="Leebens-Mack J."/>
            <person name="Osbourn A."/>
        </authorList>
    </citation>
    <scope>NUCLEOTIDE SEQUENCE [LARGE SCALE GENOMIC DNA]</scope>
    <source>
        <strain evidence="2">JIC</strain>
    </source>
</reference>
<comment type="caution">
    <text evidence="2">The sequence shown here is derived from an EMBL/GenBank/DDBJ whole genome shotgun (WGS) entry which is preliminary data.</text>
</comment>
<evidence type="ECO:0000313" key="3">
    <source>
        <dbReference type="Proteomes" id="UP001443914"/>
    </source>
</evidence>
<organism evidence="2 3">
    <name type="scientific">Saponaria officinalis</name>
    <name type="common">Common soapwort</name>
    <name type="synonym">Lychnis saponaria</name>
    <dbReference type="NCBI Taxonomy" id="3572"/>
    <lineage>
        <taxon>Eukaryota</taxon>
        <taxon>Viridiplantae</taxon>
        <taxon>Streptophyta</taxon>
        <taxon>Embryophyta</taxon>
        <taxon>Tracheophyta</taxon>
        <taxon>Spermatophyta</taxon>
        <taxon>Magnoliopsida</taxon>
        <taxon>eudicotyledons</taxon>
        <taxon>Gunneridae</taxon>
        <taxon>Pentapetalae</taxon>
        <taxon>Caryophyllales</taxon>
        <taxon>Caryophyllaceae</taxon>
        <taxon>Caryophylleae</taxon>
        <taxon>Saponaria</taxon>
    </lineage>
</organism>
<feature type="region of interest" description="Disordered" evidence="1">
    <location>
        <begin position="19"/>
        <end position="62"/>
    </location>
</feature>
<name>A0AAW1HN34_SAPOF</name>